<dbReference type="SUPFAM" id="SSF82829">
    <property type="entry name" value="MesJ substrate recognition domain-like"/>
    <property type="match status" value="1"/>
</dbReference>
<dbReference type="GO" id="GO:0006400">
    <property type="term" value="P:tRNA modification"/>
    <property type="evidence" value="ECO:0007669"/>
    <property type="project" value="UniProtKB-UniRule"/>
</dbReference>
<dbReference type="EC" id="6.3.4.19" evidence="7"/>
<comment type="domain">
    <text evidence="7">The N-terminal region contains the highly conserved SGGXDS motif, predicted to be a P-loop motif involved in ATP binding.</text>
</comment>
<protein>
    <recommendedName>
        <fullName evidence="7">tRNA(Ile)-lysidine synthase</fullName>
        <ecNumber evidence="7">6.3.4.19</ecNumber>
    </recommendedName>
    <alternativeName>
        <fullName evidence="7">tRNA(Ile)-2-lysyl-cytidine synthase</fullName>
    </alternativeName>
    <alternativeName>
        <fullName evidence="7">tRNA(Ile)-lysidine synthetase</fullName>
    </alternativeName>
</protein>
<keyword evidence="5 7" id="KW-0067">ATP-binding</keyword>
<evidence type="ECO:0000256" key="2">
    <source>
        <dbReference type="ARBA" id="ARBA00022598"/>
    </source>
</evidence>
<dbReference type="PANTHER" id="PTHR43033:SF1">
    <property type="entry name" value="TRNA(ILE)-LYSIDINE SYNTHASE-RELATED"/>
    <property type="match status" value="1"/>
</dbReference>
<dbReference type="OrthoDB" id="9807403at2"/>
<keyword evidence="1 7" id="KW-0963">Cytoplasm</keyword>
<dbReference type="InterPro" id="IPR012094">
    <property type="entry name" value="tRNA_Ile_lys_synt"/>
</dbReference>
<keyword evidence="4 7" id="KW-0547">Nucleotide-binding</keyword>
<name>A0A1T4YT37_9BACT</name>
<dbReference type="STRING" id="48467.SAMN02745166_04110"/>
<comment type="catalytic activity">
    <reaction evidence="6 7">
        <text>cytidine(34) in tRNA(Ile2) + L-lysine + ATP = lysidine(34) in tRNA(Ile2) + AMP + diphosphate + H(+)</text>
        <dbReference type="Rhea" id="RHEA:43744"/>
        <dbReference type="Rhea" id="RHEA-COMP:10625"/>
        <dbReference type="Rhea" id="RHEA-COMP:10670"/>
        <dbReference type="ChEBI" id="CHEBI:15378"/>
        <dbReference type="ChEBI" id="CHEBI:30616"/>
        <dbReference type="ChEBI" id="CHEBI:32551"/>
        <dbReference type="ChEBI" id="CHEBI:33019"/>
        <dbReference type="ChEBI" id="CHEBI:82748"/>
        <dbReference type="ChEBI" id="CHEBI:83665"/>
        <dbReference type="ChEBI" id="CHEBI:456215"/>
        <dbReference type="EC" id="6.3.4.19"/>
    </reaction>
</comment>
<dbReference type="Proteomes" id="UP000190774">
    <property type="component" value="Unassembled WGS sequence"/>
</dbReference>
<evidence type="ECO:0000313" key="10">
    <source>
        <dbReference type="EMBL" id="SKB04813.1"/>
    </source>
</evidence>
<feature type="domain" description="tRNA(Ile)-lysidine synthase substrate-binding" evidence="9">
    <location>
        <begin position="252"/>
        <end position="315"/>
    </location>
</feature>
<comment type="similarity">
    <text evidence="7">Belongs to the tRNA(Ile)-lysidine synthase family.</text>
</comment>
<dbReference type="InterPro" id="IPR014729">
    <property type="entry name" value="Rossmann-like_a/b/a_fold"/>
</dbReference>
<dbReference type="PANTHER" id="PTHR43033">
    <property type="entry name" value="TRNA(ILE)-LYSIDINE SYNTHASE-RELATED"/>
    <property type="match status" value="1"/>
</dbReference>
<evidence type="ECO:0000313" key="11">
    <source>
        <dbReference type="Proteomes" id="UP000190774"/>
    </source>
</evidence>
<evidence type="ECO:0000256" key="1">
    <source>
        <dbReference type="ARBA" id="ARBA00022490"/>
    </source>
</evidence>
<sequence length="319" mass="35590">MPSSFLLADLDLATPALVAVSGGRDSVMLLDLLMKAGHPSLIVCHLNHGLRGRESGQDAVFVRRLARHYGLPCEVEKVNVRQRAKDKRISLELAAREARYEFLQRVAHQHGVQRLYLAHHADDQAETILANLCRGSGIAGLRGMQVETSLNGMVLVRPLLSVRRVDIDAYVQAHRLPYREDSSNRSALHRRNRLRHEVLPLLNAVYARDVAPIVTRLGRLAARDEDYLKQQVLSFLEKEQVIEEDGSLNVTSQLRQLHPALLARVLHFWLGDQLGLPGVDAEVVEAASGMLAADGPAKVNLPGSRWLRRKARRLWVEGG</sequence>
<dbReference type="AlphaFoldDB" id="A0A1T4YT37"/>
<dbReference type="Pfam" id="PF01171">
    <property type="entry name" value="ATP_bind_3"/>
    <property type="match status" value="1"/>
</dbReference>
<keyword evidence="3 7" id="KW-0819">tRNA processing</keyword>
<feature type="domain" description="tRNA(Ile)-lysidine/2-thiocytidine synthase N-terminal" evidence="8">
    <location>
        <begin position="17"/>
        <end position="197"/>
    </location>
</feature>
<comment type="function">
    <text evidence="7">Ligates lysine onto the cytidine present at position 34 of the AUA codon-specific tRNA(Ile) that contains the anticodon CAU, in an ATP-dependent manner. Cytidine is converted to lysidine, thus changing the amino acid specificity of the tRNA from methionine to isoleucine.</text>
</comment>
<reference evidence="11" key="1">
    <citation type="submission" date="2017-02" db="EMBL/GenBank/DDBJ databases">
        <authorList>
            <person name="Varghese N."/>
            <person name="Submissions S."/>
        </authorList>
    </citation>
    <scope>NUCLEOTIDE SEQUENCE [LARGE SCALE GENOMIC DNA]</scope>
    <source>
        <strain evidence="11">ATCC 700200</strain>
    </source>
</reference>
<feature type="binding site" evidence="7">
    <location>
        <begin position="21"/>
        <end position="26"/>
    </location>
    <ligand>
        <name>ATP</name>
        <dbReference type="ChEBI" id="CHEBI:30616"/>
    </ligand>
</feature>
<keyword evidence="2 7" id="KW-0436">Ligase</keyword>
<dbReference type="HAMAP" id="MF_01161">
    <property type="entry name" value="tRNA_Ile_lys_synt"/>
    <property type="match status" value="1"/>
</dbReference>
<organism evidence="10 11">
    <name type="scientific">Prosthecobacter debontii</name>
    <dbReference type="NCBI Taxonomy" id="48467"/>
    <lineage>
        <taxon>Bacteria</taxon>
        <taxon>Pseudomonadati</taxon>
        <taxon>Verrucomicrobiota</taxon>
        <taxon>Verrucomicrobiia</taxon>
        <taxon>Verrucomicrobiales</taxon>
        <taxon>Verrucomicrobiaceae</taxon>
        <taxon>Prosthecobacter</taxon>
    </lineage>
</organism>
<gene>
    <name evidence="7" type="primary">tilS</name>
    <name evidence="10" type="ORF">SAMN02745166_04110</name>
</gene>
<dbReference type="RefSeq" id="WP_078815266.1">
    <property type="nucleotide sequence ID" value="NZ_FUYE01000017.1"/>
</dbReference>
<dbReference type="CDD" id="cd01992">
    <property type="entry name" value="TilS_N"/>
    <property type="match status" value="1"/>
</dbReference>
<dbReference type="SUPFAM" id="SSF52402">
    <property type="entry name" value="Adenine nucleotide alpha hydrolases-like"/>
    <property type="match status" value="1"/>
</dbReference>
<dbReference type="GO" id="GO:0005737">
    <property type="term" value="C:cytoplasm"/>
    <property type="evidence" value="ECO:0007669"/>
    <property type="project" value="UniProtKB-SubCell"/>
</dbReference>
<dbReference type="InterPro" id="IPR015262">
    <property type="entry name" value="tRNA_Ile_lys_synt_subst-bd"/>
</dbReference>
<dbReference type="Pfam" id="PF09179">
    <property type="entry name" value="TilS"/>
    <property type="match status" value="1"/>
</dbReference>
<evidence type="ECO:0000259" key="9">
    <source>
        <dbReference type="Pfam" id="PF09179"/>
    </source>
</evidence>
<dbReference type="EMBL" id="FUYE01000017">
    <property type="protein sequence ID" value="SKB04813.1"/>
    <property type="molecule type" value="Genomic_DNA"/>
</dbReference>
<keyword evidence="11" id="KW-1185">Reference proteome</keyword>
<evidence type="ECO:0000256" key="6">
    <source>
        <dbReference type="ARBA" id="ARBA00048539"/>
    </source>
</evidence>
<evidence type="ECO:0000259" key="8">
    <source>
        <dbReference type="Pfam" id="PF01171"/>
    </source>
</evidence>
<dbReference type="Gene3D" id="1.20.59.20">
    <property type="match status" value="1"/>
</dbReference>
<evidence type="ECO:0000256" key="5">
    <source>
        <dbReference type="ARBA" id="ARBA00022840"/>
    </source>
</evidence>
<proteinExistence type="inferred from homology"/>
<evidence type="ECO:0000256" key="7">
    <source>
        <dbReference type="HAMAP-Rule" id="MF_01161"/>
    </source>
</evidence>
<dbReference type="NCBIfam" id="TIGR02432">
    <property type="entry name" value="lysidine_TilS_N"/>
    <property type="match status" value="1"/>
</dbReference>
<dbReference type="GO" id="GO:0032267">
    <property type="term" value="F:tRNA(Ile)-lysidine synthase activity"/>
    <property type="evidence" value="ECO:0007669"/>
    <property type="project" value="UniProtKB-EC"/>
</dbReference>
<evidence type="ECO:0000256" key="4">
    <source>
        <dbReference type="ARBA" id="ARBA00022741"/>
    </source>
</evidence>
<dbReference type="InterPro" id="IPR011063">
    <property type="entry name" value="TilS/TtcA_N"/>
</dbReference>
<comment type="subcellular location">
    <subcellularLocation>
        <location evidence="7">Cytoplasm</location>
    </subcellularLocation>
</comment>
<dbReference type="Gene3D" id="3.40.50.620">
    <property type="entry name" value="HUPs"/>
    <property type="match status" value="1"/>
</dbReference>
<dbReference type="GO" id="GO:0005524">
    <property type="term" value="F:ATP binding"/>
    <property type="evidence" value="ECO:0007669"/>
    <property type="project" value="UniProtKB-UniRule"/>
</dbReference>
<dbReference type="InterPro" id="IPR012795">
    <property type="entry name" value="tRNA_Ile_lys_synt_N"/>
</dbReference>
<evidence type="ECO:0000256" key="3">
    <source>
        <dbReference type="ARBA" id="ARBA00022694"/>
    </source>
</evidence>
<accession>A0A1T4YT37</accession>